<gene>
    <name evidence="2" type="ORF">PGLA1383_LOCUS5896</name>
</gene>
<dbReference type="EMBL" id="CAJNNV010002352">
    <property type="protein sequence ID" value="CAE8587054.1"/>
    <property type="molecule type" value="Genomic_DNA"/>
</dbReference>
<protein>
    <submittedName>
        <fullName evidence="2">Uncharacterized protein</fullName>
    </submittedName>
</protein>
<feature type="transmembrane region" description="Helical" evidence="1">
    <location>
        <begin position="75"/>
        <end position="108"/>
    </location>
</feature>
<sequence length="109" mass="11303">MQGVSAPVGQAVLAQRDVRVLAQAQTSCAAYVSFAAARLQSLFFALKQAPCMVACPWHFTMFQASANAVHLVVDVAVVVLLIMIAVVAAVVAVVAVVVVVVVVDVVVVV</sequence>
<reference evidence="2" key="1">
    <citation type="submission" date="2021-02" db="EMBL/GenBank/DDBJ databases">
        <authorList>
            <person name="Dougan E. K."/>
            <person name="Rhodes N."/>
            <person name="Thang M."/>
            <person name="Chan C."/>
        </authorList>
    </citation>
    <scope>NUCLEOTIDE SEQUENCE</scope>
</reference>
<keyword evidence="1" id="KW-0472">Membrane</keyword>
<evidence type="ECO:0000256" key="1">
    <source>
        <dbReference type="SAM" id="Phobius"/>
    </source>
</evidence>
<dbReference type="AlphaFoldDB" id="A0A813DE38"/>
<feature type="non-terminal residue" evidence="2">
    <location>
        <position position="109"/>
    </location>
</feature>
<name>A0A813DE38_POLGL</name>
<proteinExistence type="predicted"/>
<organism evidence="2 3">
    <name type="scientific">Polarella glacialis</name>
    <name type="common">Dinoflagellate</name>
    <dbReference type="NCBI Taxonomy" id="89957"/>
    <lineage>
        <taxon>Eukaryota</taxon>
        <taxon>Sar</taxon>
        <taxon>Alveolata</taxon>
        <taxon>Dinophyceae</taxon>
        <taxon>Suessiales</taxon>
        <taxon>Suessiaceae</taxon>
        <taxon>Polarella</taxon>
    </lineage>
</organism>
<keyword evidence="1" id="KW-0812">Transmembrane</keyword>
<dbReference type="Proteomes" id="UP000654075">
    <property type="component" value="Unassembled WGS sequence"/>
</dbReference>
<keyword evidence="3" id="KW-1185">Reference proteome</keyword>
<evidence type="ECO:0000313" key="2">
    <source>
        <dbReference type="EMBL" id="CAE8587054.1"/>
    </source>
</evidence>
<evidence type="ECO:0000313" key="3">
    <source>
        <dbReference type="Proteomes" id="UP000654075"/>
    </source>
</evidence>
<comment type="caution">
    <text evidence="2">The sequence shown here is derived from an EMBL/GenBank/DDBJ whole genome shotgun (WGS) entry which is preliminary data.</text>
</comment>
<keyword evidence="1" id="KW-1133">Transmembrane helix</keyword>
<accession>A0A813DE38</accession>